<dbReference type="GeneID" id="77812085"/>
<proteinExistence type="predicted"/>
<dbReference type="PROSITE" id="PS51257">
    <property type="entry name" value="PROKAR_LIPOPROTEIN"/>
    <property type="match status" value="1"/>
</dbReference>
<evidence type="ECO:0000313" key="3">
    <source>
        <dbReference type="Proteomes" id="UP001164743"/>
    </source>
</evidence>
<dbReference type="InterPro" id="IPR036291">
    <property type="entry name" value="NAD(P)-bd_dom_sf"/>
</dbReference>
<reference evidence="2" key="1">
    <citation type="submission" date="2022-10" db="EMBL/GenBank/DDBJ databases">
        <title>Puccinia triticina Genome sequencing and assembly.</title>
        <authorList>
            <person name="Li C."/>
        </authorList>
    </citation>
    <scope>NUCLEOTIDE SEQUENCE</scope>
    <source>
        <strain evidence="2">Pt15</strain>
    </source>
</reference>
<name>A0ABY7CNL7_9BASI</name>
<organism evidence="2 3">
    <name type="scientific">Puccinia triticina</name>
    <dbReference type="NCBI Taxonomy" id="208348"/>
    <lineage>
        <taxon>Eukaryota</taxon>
        <taxon>Fungi</taxon>
        <taxon>Dikarya</taxon>
        <taxon>Basidiomycota</taxon>
        <taxon>Pucciniomycotina</taxon>
        <taxon>Pucciniomycetes</taxon>
        <taxon>Pucciniales</taxon>
        <taxon>Pucciniaceae</taxon>
        <taxon>Puccinia</taxon>
    </lineage>
</organism>
<dbReference type="EMBL" id="CP110427">
    <property type="protein sequence ID" value="WAQ86841.1"/>
    <property type="molecule type" value="Genomic_DNA"/>
</dbReference>
<dbReference type="PANTHER" id="PTHR11510">
    <property type="entry name" value="MYO-INOSITOL-1 PHOSPHATE SYNTHASE"/>
    <property type="match status" value="1"/>
</dbReference>
<dbReference type="RefSeq" id="XP_053022396.1">
    <property type="nucleotide sequence ID" value="XM_053171190.1"/>
</dbReference>
<dbReference type="Pfam" id="PF07994">
    <property type="entry name" value="NAD_binding_5"/>
    <property type="match status" value="1"/>
</dbReference>
<feature type="region of interest" description="Disordered" evidence="1">
    <location>
        <begin position="662"/>
        <end position="688"/>
    </location>
</feature>
<evidence type="ECO:0000313" key="2">
    <source>
        <dbReference type="EMBL" id="WAQ86841.1"/>
    </source>
</evidence>
<gene>
    <name evidence="2" type="ORF">PtA15_7A570</name>
</gene>
<dbReference type="Gene3D" id="3.30.2360.10">
    <property type="entry name" value="Glyceraldehyde-3-phosphate dehydrogenase-like domain"/>
    <property type="match status" value="1"/>
</dbReference>
<dbReference type="Proteomes" id="UP001164743">
    <property type="component" value="Chromosome 7A"/>
</dbReference>
<keyword evidence="3" id="KW-1185">Reference proteome</keyword>
<dbReference type="InterPro" id="IPR002587">
    <property type="entry name" value="Myo-inos-1-P_Synthase"/>
</dbReference>
<sequence>MKGLMHYYLASWALTHIASIGCQFPQATEIRVPLAAASASPENLNIAHLDTPAQDFGSHFGLPEVSPLHHDGSGWPTEKSHKRARYQGSFNFPFSLAPYAPNYPNHDLFSNAVSRSGLIHPDLQQTPHQMPNHPKQVRAEWDGQDVQDYGGISDIEILDLDRDRELSAAISISPPPFVFDSINTKLFLVSESLVKKHTKLFNYQCLIHQETGGKVAISGYPVPALDLKHRFKDLTKMIIYCHAALLRILPKTIEETQADNDLEAWLIKQIFGPDVGLAVIGQATGKLAMDRRHHNRAQCLIIAYLREKQAPEIENIFSTSISLIGLYYKTSLPDVWRNFGDSDQGFWETLQAALENEKRFGLAHRIATTYRPIIYKRAPDSWTKFEENFPVVLCDGHTRDYRKNPVWAIGIRDRRRLIRLSFAASKTENLLASSLNDHRTLLEYLNKNKLQVIPNASKKFLNWFYKCFNGHSNGVTNGASAAVPIVDPSSYEKTSRLHSGGVWTINLHPTSVRENTFVTQAPSGGYVLKPAKQTIEFKTESQVSTTGLRLGWQQWDHSYSHYPGFLANKHNTCWAGATARYAQDQMSRVARMFIPRYLTCYQWLVLILCSAEISAGCPSTRLHRAKVMEWDLQDQLNPLMSQMKPLPNVCYPDFINARQEERADNVLPGSNKQAHSSRRPRNSTKSLYSATNTEKIIPGVNDTAPNMEQAVRNNHDGIYPSTLLAMACIYESAPYVNGAPQNTFVPGCAELAEELGRFIGGHDFNELAMGGRNKIVISNVTCQDSLLAIPLILDLVIITKLLTRVQYRKPSGNATEESDVQKLYPVLSLLSSMLKASLVRPGPDVINGAARQRAAIDHFLMALLGLQPLTEWEQSKIMA</sequence>
<protein>
    <submittedName>
        <fullName evidence="2">Uncharacterized protein</fullName>
    </submittedName>
</protein>
<dbReference type="SUPFAM" id="SSF51735">
    <property type="entry name" value="NAD(P)-binding Rossmann-fold domains"/>
    <property type="match status" value="1"/>
</dbReference>
<dbReference type="Gene3D" id="3.40.50.720">
    <property type="entry name" value="NAD(P)-binding Rossmann-like Domain"/>
    <property type="match status" value="1"/>
</dbReference>
<accession>A0ABY7CNL7</accession>
<evidence type="ECO:0000256" key="1">
    <source>
        <dbReference type="SAM" id="MobiDB-lite"/>
    </source>
</evidence>